<proteinExistence type="inferred from homology"/>
<evidence type="ECO:0000256" key="9">
    <source>
        <dbReference type="SAM" id="MobiDB-lite"/>
    </source>
</evidence>
<dbReference type="InterPro" id="IPR019787">
    <property type="entry name" value="Znf_PHD-finger"/>
</dbReference>
<feature type="binding site" evidence="7">
    <location>
        <position position="293"/>
    </location>
    <ligand>
        <name>Zn(2+)</name>
        <dbReference type="ChEBI" id="CHEBI:29105"/>
        <label>1</label>
    </ligand>
</feature>
<feature type="region of interest" description="Disordered" evidence="9">
    <location>
        <begin position="215"/>
        <end position="250"/>
    </location>
</feature>
<feature type="binding site" evidence="7">
    <location>
        <position position="311"/>
    </location>
    <ligand>
        <name>Zn(2+)</name>
        <dbReference type="ChEBI" id="CHEBI:29105"/>
        <label>2</label>
    </ligand>
</feature>
<dbReference type="InterPro" id="IPR011011">
    <property type="entry name" value="Znf_FYVE_PHD"/>
</dbReference>
<dbReference type="AlphaFoldDB" id="A0A9N8PV71"/>
<keyword evidence="5 7" id="KW-0862">Zinc</keyword>
<dbReference type="GO" id="GO:0005634">
    <property type="term" value="C:nucleus"/>
    <property type="evidence" value="ECO:0007669"/>
    <property type="project" value="UniProtKB-SubCell"/>
</dbReference>
<evidence type="ECO:0000313" key="11">
    <source>
        <dbReference type="EMBL" id="CAD0111860.1"/>
    </source>
</evidence>
<name>A0A9N8PV71_9PEZI</name>
<dbReference type="SMART" id="SM00249">
    <property type="entry name" value="PHD"/>
    <property type="match status" value="1"/>
</dbReference>
<dbReference type="EMBL" id="CAINUL010000014">
    <property type="protein sequence ID" value="CAD0111860.1"/>
    <property type="molecule type" value="Genomic_DNA"/>
</dbReference>
<keyword evidence="6" id="KW-0539">Nucleus</keyword>
<evidence type="ECO:0000256" key="1">
    <source>
        <dbReference type="ARBA" id="ARBA00004123"/>
    </source>
</evidence>
<evidence type="ECO:0000256" key="2">
    <source>
        <dbReference type="ARBA" id="ARBA00010210"/>
    </source>
</evidence>
<dbReference type="GO" id="GO:0008270">
    <property type="term" value="F:zinc ion binding"/>
    <property type="evidence" value="ECO:0007669"/>
    <property type="project" value="UniProtKB-KW"/>
</dbReference>
<protein>
    <recommendedName>
        <fullName evidence="10">PHD-type domain-containing protein</fullName>
    </recommendedName>
</protein>
<keyword evidence="3 7" id="KW-0479">Metal-binding</keyword>
<evidence type="ECO:0000256" key="3">
    <source>
        <dbReference type="ARBA" id="ARBA00022723"/>
    </source>
</evidence>
<evidence type="ECO:0000256" key="4">
    <source>
        <dbReference type="ARBA" id="ARBA00022771"/>
    </source>
</evidence>
<organism evidence="11 12">
    <name type="scientific">Aureobasidium uvarum</name>
    <dbReference type="NCBI Taxonomy" id="2773716"/>
    <lineage>
        <taxon>Eukaryota</taxon>
        <taxon>Fungi</taxon>
        <taxon>Dikarya</taxon>
        <taxon>Ascomycota</taxon>
        <taxon>Pezizomycotina</taxon>
        <taxon>Dothideomycetes</taxon>
        <taxon>Dothideomycetidae</taxon>
        <taxon>Dothideales</taxon>
        <taxon>Saccotheciaceae</taxon>
        <taxon>Aureobasidium</taxon>
    </lineage>
</organism>
<evidence type="ECO:0000313" key="12">
    <source>
        <dbReference type="Proteomes" id="UP000745764"/>
    </source>
</evidence>
<evidence type="ECO:0000256" key="8">
    <source>
        <dbReference type="PROSITE-ProRule" id="PRU00146"/>
    </source>
</evidence>
<dbReference type="Proteomes" id="UP000745764">
    <property type="component" value="Unassembled WGS sequence"/>
</dbReference>
<accession>A0A9N8PV71</accession>
<feature type="binding site" evidence="7">
    <location>
        <position position="308"/>
    </location>
    <ligand>
        <name>Zn(2+)</name>
        <dbReference type="ChEBI" id="CHEBI:29105"/>
        <label>2</label>
    </ligand>
</feature>
<reference evidence="11" key="1">
    <citation type="submission" date="2020-06" db="EMBL/GenBank/DDBJ databases">
        <authorList>
            <person name="Onetto C."/>
        </authorList>
    </citation>
    <scope>NUCLEOTIDE SEQUENCE</scope>
</reference>
<feature type="domain" description="PHD-type" evidence="10">
    <location>
        <begin position="257"/>
        <end position="314"/>
    </location>
</feature>
<evidence type="ECO:0000256" key="5">
    <source>
        <dbReference type="ARBA" id="ARBA00022833"/>
    </source>
</evidence>
<dbReference type="OrthoDB" id="3832161at2759"/>
<dbReference type="InterPro" id="IPR001965">
    <property type="entry name" value="Znf_PHD"/>
</dbReference>
<dbReference type="InterPro" id="IPR028651">
    <property type="entry name" value="ING_fam"/>
</dbReference>
<dbReference type="GO" id="GO:0000785">
    <property type="term" value="C:chromatin"/>
    <property type="evidence" value="ECO:0007669"/>
    <property type="project" value="UniProtKB-ARBA"/>
</dbReference>
<sequence length="337" mass="37969">MAADYITSAEQTMTLVRRLAAHLAAEPNLPAAENLTRGEVDAWIRALNTGIHGRVIDLLALPVLECLLYMRGRNLAWKTKHLRRAPSEMFQPVIVNPWVQEDVTLNRDNLPWIPGDRHQAIEINDDAEDPVDTDEQAVIEQQDTEEDFTSPEGEGTQLDDTLQNVDEHDHSALQTIDQETDDQDPPLLPVTTAEATSHTRSPANHNADIVMQDVPEQDDSEESSSAHSNPDHENPPHSTSKTSEESPNLAYDHPDRTLWCTCNGPDPENGTYMVLCDNHEDNDCKGKWYHLSCVGLQRNPPKGLDWYCEDCRKKFNLGVYSNGCVDPKRKVNPKRKR</sequence>
<dbReference type="SUPFAM" id="SSF57903">
    <property type="entry name" value="FYVE/PHD zinc finger"/>
    <property type="match status" value="1"/>
</dbReference>
<evidence type="ECO:0000256" key="7">
    <source>
        <dbReference type="PIRSR" id="PIRSR628651-51"/>
    </source>
</evidence>
<gene>
    <name evidence="11" type="ORF">AWRI4620_LOCUS6115</name>
</gene>
<evidence type="ECO:0000259" key="10">
    <source>
        <dbReference type="PROSITE" id="PS50016"/>
    </source>
</evidence>
<dbReference type="Gene3D" id="3.30.40.10">
    <property type="entry name" value="Zinc/RING finger domain, C3HC4 (zinc finger)"/>
    <property type="match status" value="1"/>
</dbReference>
<keyword evidence="12" id="KW-1185">Reference proteome</keyword>
<keyword evidence="4 8" id="KW-0863">Zinc-finger</keyword>
<dbReference type="PANTHER" id="PTHR10333">
    <property type="entry name" value="INHIBITOR OF GROWTH PROTEIN"/>
    <property type="match status" value="1"/>
</dbReference>
<dbReference type="PROSITE" id="PS50016">
    <property type="entry name" value="ZF_PHD_2"/>
    <property type="match status" value="1"/>
</dbReference>
<comment type="similarity">
    <text evidence="2">Belongs to the ING family.</text>
</comment>
<dbReference type="InterPro" id="IPR013083">
    <property type="entry name" value="Znf_RING/FYVE/PHD"/>
</dbReference>
<feature type="binding site" evidence="7">
    <location>
        <position position="276"/>
    </location>
    <ligand>
        <name>Zn(2+)</name>
        <dbReference type="ChEBI" id="CHEBI:29105"/>
        <label>2</label>
    </ligand>
</feature>
<comment type="caution">
    <text evidence="11">The sequence shown here is derived from an EMBL/GenBank/DDBJ whole genome shotgun (WGS) entry which is preliminary data.</text>
</comment>
<feature type="binding site" evidence="7">
    <location>
        <position position="284"/>
    </location>
    <ligand>
        <name>Zn(2+)</name>
        <dbReference type="ChEBI" id="CHEBI:29105"/>
        <label>2</label>
    </ligand>
</feature>
<evidence type="ECO:0000256" key="6">
    <source>
        <dbReference type="ARBA" id="ARBA00023242"/>
    </source>
</evidence>
<feature type="binding site" evidence="7">
    <location>
        <position position="290"/>
    </location>
    <ligand>
        <name>Zn(2+)</name>
        <dbReference type="ChEBI" id="CHEBI:29105"/>
        <label>1</label>
    </ligand>
</feature>
<comment type="subcellular location">
    <subcellularLocation>
        <location evidence="1">Nucleus</location>
    </subcellularLocation>
</comment>
<feature type="binding site" evidence="7">
    <location>
        <position position="262"/>
    </location>
    <ligand>
        <name>Zn(2+)</name>
        <dbReference type="ChEBI" id="CHEBI:29105"/>
        <label>1</label>
    </ligand>
</feature>
<feature type="binding site" evidence="7">
    <location>
        <position position="260"/>
    </location>
    <ligand>
        <name>Zn(2+)</name>
        <dbReference type="ChEBI" id="CHEBI:29105"/>
        <label>1</label>
    </ligand>
</feature>